<dbReference type="EMBL" id="LGTL01000006">
    <property type="protein sequence ID" value="KPA81461.1"/>
    <property type="molecule type" value="Genomic_DNA"/>
</dbReference>
<feature type="region of interest" description="Disordered" evidence="6">
    <location>
        <begin position="512"/>
        <end position="531"/>
    </location>
</feature>
<sequence length="678" mass="73442">MLADESNATPAATGQPADSSHASLTPHPPRSLLTRGGGNTVNVSFGNKNSNSNSDSNTKTLKRLPAATLPDTTAVAAPMRDTPSPTSELGPAATAPIDGVLQTGKPNFSTQLDFLTTNRTVAALERAVERLELLSLLDATGPVDDAAAAESNSNGNSKKTATASVGAAKTGLMGIGGAGLSATRGAAILEGDNHDASLATAQKVGEALAVSQQQGNRGRPTVLELLAEQRLLERRYGELLVQTQPVVSLRPGEPQMRKQCFGNVQDAHQVALQQELAHVSSRLRDTNRLLCTQLEDNPQDADNWAKISNERRELTALLKEVIAELTTGYRDVFQYHQQRGRKSDMGSTNSNTTNRAGSIVMQRTHTASGESGDPGARLGGTADSPPSHSAGANASPFTRTNSELGSQQTTLKRFGSTVQRRSVSRSAYQAPRIPLASSYHQFAVKVLQEKAAQQWADDVLAKERALNQNVKQLQADLVRERELKEREVAERKARVAELQLELRRLKGAMQQRTEAAKARGEAATEGLQRDGAAEISEVRQAAQRNERLLTVEADTHSAFAEFLQQRTAATDALASEWEAKTQRELKKKETAKIDVENSRQGCAQRLSDLDQEQSVQMELKKQREAKTKAEEDERQRAEDQRAAEYTAASVLEAAIKAMMTRQTLAKLKKGSKKKKKKS</sequence>
<dbReference type="GeneID" id="26904111"/>
<dbReference type="EMBL" id="LGTL01000006">
    <property type="protein sequence ID" value="KPA81459.1"/>
    <property type="molecule type" value="Genomic_DNA"/>
</dbReference>
<gene>
    <name evidence="7" type="ORF">ABB37_03820</name>
</gene>
<evidence type="ECO:0000256" key="4">
    <source>
        <dbReference type="ARBA" id="ARBA00023212"/>
    </source>
</evidence>
<feature type="region of interest" description="Disordered" evidence="6">
    <location>
        <begin position="338"/>
        <end position="357"/>
    </location>
</feature>
<comment type="subcellular location">
    <subcellularLocation>
        <location evidence="2">Cell projection</location>
    </subcellularLocation>
    <subcellularLocation>
        <location evidence="1">Cytoplasm</location>
        <location evidence="1">Cytoskeleton</location>
    </subcellularLocation>
</comment>
<accession>A0A0N0VFR9</accession>
<name>A0A0N0VFR9_LEPPY</name>
<dbReference type="GO" id="GO:0005856">
    <property type="term" value="C:cytoskeleton"/>
    <property type="evidence" value="ECO:0007669"/>
    <property type="project" value="UniProtKB-SubCell"/>
</dbReference>
<feature type="region of interest" description="Disordered" evidence="6">
    <location>
        <begin position="609"/>
        <end position="642"/>
    </location>
</feature>
<feature type="compositionally biased region" description="Basic and acidic residues" evidence="6">
    <location>
        <begin position="618"/>
        <end position="642"/>
    </location>
</feature>
<dbReference type="EMBL" id="LGTL01000006">
    <property type="protein sequence ID" value="KPA81460.1"/>
    <property type="molecule type" value="Genomic_DNA"/>
</dbReference>
<evidence type="ECO:0000313" key="8">
    <source>
        <dbReference type="Proteomes" id="UP000037923"/>
    </source>
</evidence>
<dbReference type="RefSeq" id="XP_015659900.1">
    <property type="nucleotide sequence ID" value="XM_015801280.1"/>
</dbReference>
<evidence type="ECO:0000313" key="7">
    <source>
        <dbReference type="EMBL" id="KPA81458.1"/>
    </source>
</evidence>
<reference evidence="7 8" key="1">
    <citation type="submission" date="2015-07" db="EMBL/GenBank/DDBJ databases">
        <title>High-quality genome of monoxenous trypanosomatid Leptomonas pyrrhocoris.</title>
        <authorList>
            <person name="Flegontov P."/>
            <person name="Butenko A."/>
            <person name="Firsov S."/>
            <person name="Vlcek C."/>
            <person name="Logacheva M.D."/>
            <person name="Field M."/>
            <person name="Filatov D."/>
            <person name="Flegontova O."/>
            <person name="Gerasimov E."/>
            <person name="Jackson A.P."/>
            <person name="Kelly S."/>
            <person name="Opperdoes F."/>
            <person name="O'Reilly A."/>
            <person name="Votypka J."/>
            <person name="Yurchenko V."/>
            <person name="Lukes J."/>
        </authorList>
    </citation>
    <scope>NUCLEOTIDE SEQUENCE [LARGE SCALE GENOMIC DNA]</scope>
    <source>
        <strain evidence="7">H10</strain>
    </source>
</reference>
<dbReference type="InterPro" id="IPR042618">
    <property type="entry name" value="IQCG"/>
</dbReference>
<dbReference type="RefSeq" id="XP_015659897.1">
    <property type="nucleotide sequence ID" value="XM_015801277.1"/>
</dbReference>
<feature type="compositionally biased region" description="Basic and acidic residues" evidence="6">
    <location>
        <begin position="514"/>
        <end position="531"/>
    </location>
</feature>
<dbReference type="VEuPathDB" id="TriTrypDB:LpyrH10_06_1900"/>
<evidence type="ECO:0000256" key="1">
    <source>
        <dbReference type="ARBA" id="ARBA00004245"/>
    </source>
</evidence>
<keyword evidence="3" id="KW-0963">Cytoplasm</keyword>
<dbReference type="Proteomes" id="UP000037923">
    <property type="component" value="Unassembled WGS sequence"/>
</dbReference>
<dbReference type="OMA" id="CTQLQDN"/>
<evidence type="ECO:0000256" key="3">
    <source>
        <dbReference type="ARBA" id="ARBA00022490"/>
    </source>
</evidence>
<feature type="region of interest" description="Disordered" evidence="6">
    <location>
        <begin position="365"/>
        <end position="423"/>
    </location>
</feature>
<feature type="compositionally biased region" description="Polar residues" evidence="6">
    <location>
        <begin position="345"/>
        <end position="357"/>
    </location>
</feature>
<feature type="compositionally biased region" description="Low complexity" evidence="6">
    <location>
        <begin position="42"/>
        <end position="57"/>
    </location>
</feature>
<feature type="compositionally biased region" description="Polar residues" evidence="6">
    <location>
        <begin position="1"/>
        <end position="23"/>
    </location>
</feature>
<dbReference type="RefSeq" id="XP_015659898.1">
    <property type="nucleotide sequence ID" value="XM_015801278.1"/>
</dbReference>
<dbReference type="GO" id="GO:0031514">
    <property type="term" value="C:motile cilium"/>
    <property type="evidence" value="ECO:0007669"/>
    <property type="project" value="TreeGrafter"/>
</dbReference>
<feature type="compositionally biased region" description="Polar residues" evidence="6">
    <location>
        <begin position="384"/>
        <end position="423"/>
    </location>
</feature>
<dbReference type="PANTHER" id="PTHR14871:SF1">
    <property type="entry name" value="DYNEIN REGULATORY COMPLEX PROTEIN 9"/>
    <property type="match status" value="1"/>
</dbReference>
<evidence type="ECO:0000256" key="2">
    <source>
        <dbReference type="ARBA" id="ARBA00004316"/>
    </source>
</evidence>
<dbReference type="GO" id="GO:0005737">
    <property type="term" value="C:cytoplasm"/>
    <property type="evidence" value="ECO:0007669"/>
    <property type="project" value="TreeGrafter"/>
</dbReference>
<protein>
    <recommendedName>
        <fullName evidence="9">Dynein regulatory complex protein 9</fullName>
    </recommendedName>
</protein>
<keyword evidence="4" id="KW-0206">Cytoskeleton</keyword>
<evidence type="ECO:0008006" key="9">
    <source>
        <dbReference type="Google" id="ProtNLM"/>
    </source>
</evidence>
<comment type="caution">
    <text evidence="7">The sequence shown here is derived from an EMBL/GenBank/DDBJ whole genome shotgun (WGS) entry which is preliminary data.</text>
</comment>
<keyword evidence="8" id="KW-1185">Reference proteome</keyword>
<evidence type="ECO:0000256" key="5">
    <source>
        <dbReference type="ARBA" id="ARBA00023273"/>
    </source>
</evidence>
<keyword evidence="5" id="KW-0966">Cell projection</keyword>
<proteinExistence type="predicted"/>
<dbReference type="OrthoDB" id="10254713at2759"/>
<dbReference type="EMBL" id="LGTL01000006">
    <property type="protein sequence ID" value="KPA81458.1"/>
    <property type="molecule type" value="Genomic_DNA"/>
</dbReference>
<dbReference type="PANTHER" id="PTHR14871">
    <property type="entry name" value="DYNEIN REGULATORY COMPLEX PROTEIN 9"/>
    <property type="match status" value="1"/>
</dbReference>
<dbReference type="GO" id="GO:0044782">
    <property type="term" value="P:cilium organization"/>
    <property type="evidence" value="ECO:0007669"/>
    <property type="project" value="TreeGrafter"/>
</dbReference>
<dbReference type="AlphaFoldDB" id="A0A0N0VFR9"/>
<evidence type="ECO:0000256" key="6">
    <source>
        <dbReference type="SAM" id="MobiDB-lite"/>
    </source>
</evidence>
<dbReference type="RefSeq" id="XP_015659899.1">
    <property type="nucleotide sequence ID" value="XM_015801279.1"/>
</dbReference>
<organism evidence="7 8">
    <name type="scientific">Leptomonas pyrrhocoris</name>
    <name type="common">Firebug parasite</name>
    <dbReference type="NCBI Taxonomy" id="157538"/>
    <lineage>
        <taxon>Eukaryota</taxon>
        <taxon>Discoba</taxon>
        <taxon>Euglenozoa</taxon>
        <taxon>Kinetoplastea</taxon>
        <taxon>Metakinetoplastina</taxon>
        <taxon>Trypanosomatida</taxon>
        <taxon>Trypanosomatidae</taxon>
        <taxon>Leishmaniinae</taxon>
        <taxon>Leptomonas</taxon>
    </lineage>
</organism>
<feature type="region of interest" description="Disordered" evidence="6">
    <location>
        <begin position="1"/>
        <end position="91"/>
    </location>
</feature>